<keyword evidence="1" id="KW-0472">Membrane</keyword>
<protein>
    <submittedName>
        <fullName evidence="2">Uncharacterized protein</fullName>
    </submittedName>
</protein>
<sequence length="98" mass="11288">MCSSTCRRRTPRKYNRKTNIETPPLGFPLSNMAIILFLLFLNSKSQPLSGGKTMTRRISKIYNTPSKRFDCFGCHSLRLSQFYLLTQSCARFQGDKSK</sequence>
<evidence type="ECO:0000313" key="2">
    <source>
        <dbReference type="EMBL" id="CAB0001080.1"/>
    </source>
</evidence>
<dbReference type="AlphaFoldDB" id="A0A6H5GDT9"/>
<reference evidence="2 3" key="1">
    <citation type="submission" date="2020-02" db="EMBL/GenBank/DDBJ databases">
        <authorList>
            <person name="Ferguson B K."/>
        </authorList>
    </citation>
    <scope>NUCLEOTIDE SEQUENCE [LARGE SCALE GENOMIC DNA]</scope>
</reference>
<evidence type="ECO:0000256" key="1">
    <source>
        <dbReference type="SAM" id="Phobius"/>
    </source>
</evidence>
<evidence type="ECO:0000313" key="3">
    <source>
        <dbReference type="Proteomes" id="UP000479000"/>
    </source>
</evidence>
<name>A0A6H5GDT9_9HEMI</name>
<keyword evidence="1" id="KW-1133">Transmembrane helix</keyword>
<accession>A0A6H5GDT9</accession>
<dbReference type="Proteomes" id="UP000479000">
    <property type="component" value="Unassembled WGS sequence"/>
</dbReference>
<organism evidence="2 3">
    <name type="scientific">Nesidiocoris tenuis</name>
    <dbReference type="NCBI Taxonomy" id="355587"/>
    <lineage>
        <taxon>Eukaryota</taxon>
        <taxon>Metazoa</taxon>
        <taxon>Ecdysozoa</taxon>
        <taxon>Arthropoda</taxon>
        <taxon>Hexapoda</taxon>
        <taxon>Insecta</taxon>
        <taxon>Pterygota</taxon>
        <taxon>Neoptera</taxon>
        <taxon>Paraneoptera</taxon>
        <taxon>Hemiptera</taxon>
        <taxon>Heteroptera</taxon>
        <taxon>Panheteroptera</taxon>
        <taxon>Cimicomorpha</taxon>
        <taxon>Miridae</taxon>
        <taxon>Dicyphina</taxon>
        <taxon>Nesidiocoris</taxon>
    </lineage>
</organism>
<keyword evidence="3" id="KW-1185">Reference proteome</keyword>
<proteinExistence type="predicted"/>
<dbReference type="EMBL" id="CADCXU010010382">
    <property type="protein sequence ID" value="CAB0001080.1"/>
    <property type="molecule type" value="Genomic_DNA"/>
</dbReference>
<feature type="transmembrane region" description="Helical" evidence="1">
    <location>
        <begin position="25"/>
        <end position="42"/>
    </location>
</feature>
<keyword evidence="1" id="KW-0812">Transmembrane</keyword>
<gene>
    <name evidence="2" type="ORF">NTEN_LOCUS6867</name>
</gene>